<proteinExistence type="predicted"/>
<dbReference type="PRINTS" id="PR00935">
    <property type="entry name" value="BAND41"/>
</dbReference>
<dbReference type="STRING" id="6185.A0A094ZUU1"/>
<dbReference type="InterPro" id="IPR018980">
    <property type="entry name" value="FERM_PH-like_C"/>
</dbReference>
<dbReference type="Gene3D" id="3.10.20.90">
    <property type="entry name" value="Phosphatidylinositol 3-kinase Catalytic Subunit, Chain A, domain 1"/>
    <property type="match status" value="1"/>
</dbReference>
<feature type="compositionally biased region" description="Polar residues" evidence="1">
    <location>
        <begin position="1459"/>
        <end position="1472"/>
    </location>
</feature>
<dbReference type="CDD" id="cd01765">
    <property type="entry name" value="FERM_F0_F1"/>
    <property type="match status" value="1"/>
</dbReference>
<evidence type="ECO:0000313" key="4">
    <source>
        <dbReference type="EMBL" id="KGB38012.1"/>
    </source>
</evidence>
<dbReference type="InterPro" id="IPR019748">
    <property type="entry name" value="FERM_central"/>
</dbReference>
<dbReference type="Pfam" id="PF00373">
    <property type="entry name" value="FERM_M"/>
    <property type="match status" value="1"/>
</dbReference>
<dbReference type="InterPro" id="IPR000299">
    <property type="entry name" value="FERM_domain"/>
</dbReference>
<feature type="domain" description="PH" evidence="2">
    <location>
        <begin position="1762"/>
        <end position="1884"/>
    </location>
</feature>
<dbReference type="Gene3D" id="2.30.29.30">
    <property type="entry name" value="Pleckstrin-homology domain (PH domain)/Phosphotyrosine-binding domain (PTB)"/>
    <property type="match status" value="3"/>
</dbReference>
<dbReference type="PANTHER" id="PTHR45858:SF5">
    <property type="entry name" value="MOESIN_EZRIN_RADIXIN HOMOLOG 1"/>
    <property type="match status" value="1"/>
</dbReference>
<feature type="region of interest" description="Disordered" evidence="1">
    <location>
        <begin position="1459"/>
        <end position="1483"/>
    </location>
</feature>
<dbReference type="InterPro" id="IPR035963">
    <property type="entry name" value="FERM_2"/>
</dbReference>
<dbReference type="SMART" id="SM00295">
    <property type="entry name" value="B41"/>
    <property type="match status" value="1"/>
</dbReference>
<dbReference type="Gene3D" id="1.20.80.10">
    <property type="match status" value="1"/>
</dbReference>
<evidence type="ECO:0000259" key="2">
    <source>
        <dbReference type="PROSITE" id="PS50003"/>
    </source>
</evidence>
<accession>A0A094ZUU1</accession>
<dbReference type="Pfam" id="PF09380">
    <property type="entry name" value="FERM_C"/>
    <property type="match status" value="1"/>
</dbReference>
<dbReference type="InterPro" id="IPR029071">
    <property type="entry name" value="Ubiquitin-like_domsf"/>
</dbReference>
<dbReference type="PROSITE" id="PS50057">
    <property type="entry name" value="FERM_3"/>
    <property type="match status" value="1"/>
</dbReference>
<dbReference type="PANTHER" id="PTHR45858">
    <property type="entry name" value="FERM DOMAIN CONTAINING PROTEIN"/>
    <property type="match status" value="1"/>
</dbReference>
<dbReference type="InterPro" id="IPR041788">
    <property type="entry name" value="FARP1/FARP2/FRMD7_FERM_C"/>
</dbReference>
<dbReference type="SUPFAM" id="SSF50729">
    <property type="entry name" value="PH domain-like"/>
    <property type="match status" value="3"/>
</dbReference>
<dbReference type="CDD" id="cd14473">
    <property type="entry name" value="FERM_B-lobe"/>
    <property type="match status" value="1"/>
</dbReference>
<feature type="domain" description="FERM" evidence="3">
    <location>
        <begin position="16"/>
        <end position="301"/>
    </location>
</feature>
<feature type="compositionally biased region" description="Polar residues" evidence="1">
    <location>
        <begin position="356"/>
        <end position="375"/>
    </location>
</feature>
<name>A0A094ZUU1_SCHHA</name>
<dbReference type="EMBL" id="KL250959">
    <property type="protein sequence ID" value="KGB38012.1"/>
    <property type="molecule type" value="Genomic_DNA"/>
</dbReference>
<evidence type="ECO:0000259" key="3">
    <source>
        <dbReference type="PROSITE" id="PS50057"/>
    </source>
</evidence>
<evidence type="ECO:0000256" key="1">
    <source>
        <dbReference type="SAM" id="MobiDB-lite"/>
    </source>
</evidence>
<dbReference type="SMART" id="SM01196">
    <property type="entry name" value="FERM_C"/>
    <property type="match status" value="1"/>
</dbReference>
<organism evidence="4">
    <name type="scientific">Schistosoma haematobium</name>
    <name type="common">Blood fluke</name>
    <dbReference type="NCBI Taxonomy" id="6185"/>
    <lineage>
        <taxon>Eukaryota</taxon>
        <taxon>Metazoa</taxon>
        <taxon>Spiralia</taxon>
        <taxon>Lophotrochozoa</taxon>
        <taxon>Platyhelminthes</taxon>
        <taxon>Trematoda</taxon>
        <taxon>Digenea</taxon>
        <taxon>Strigeidida</taxon>
        <taxon>Schistosomatoidea</taxon>
        <taxon>Schistosomatidae</taxon>
        <taxon>Schistosoma</taxon>
    </lineage>
</organism>
<protein>
    <submittedName>
        <fullName evidence="4">FERM, RhoGEF and pleckstrin domain-containing protein 1</fullName>
    </submittedName>
</protein>
<dbReference type="InterPro" id="IPR018979">
    <property type="entry name" value="FERM_N"/>
</dbReference>
<reference evidence="4" key="1">
    <citation type="journal article" date="2012" name="Nat. Genet.">
        <title>Whole-genome sequence of Schistosoma haematobium.</title>
        <authorList>
            <person name="Young N.D."/>
            <person name="Jex A.R."/>
            <person name="Li B."/>
            <person name="Liu S."/>
            <person name="Yang L."/>
            <person name="Xiong Z."/>
            <person name="Li Y."/>
            <person name="Cantacessi C."/>
            <person name="Hall R.S."/>
            <person name="Xu X."/>
            <person name="Chen F."/>
            <person name="Wu X."/>
            <person name="Zerlotini A."/>
            <person name="Oliveira G."/>
            <person name="Hofmann A."/>
            <person name="Zhang G."/>
            <person name="Fang X."/>
            <person name="Kang Y."/>
            <person name="Campbell B.E."/>
            <person name="Loukas A."/>
            <person name="Ranganathan S."/>
            <person name="Rollinson D."/>
            <person name="Rinaldi G."/>
            <person name="Brindley P.J."/>
            <person name="Yang H."/>
            <person name="Wang J."/>
            <person name="Wang J."/>
            <person name="Gasser R.B."/>
        </authorList>
    </citation>
    <scope>NUCLEOTIDE SEQUENCE [LARGE SCALE GENOMIC DNA]</scope>
</reference>
<feature type="domain" description="PH" evidence="2">
    <location>
        <begin position="1503"/>
        <end position="1656"/>
    </location>
</feature>
<dbReference type="GO" id="GO:0005085">
    <property type="term" value="F:guanyl-nucleotide exchange factor activity"/>
    <property type="evidence" value="ECO:0007669"/>
    <property type="project" value="TreeGrafter"/>
</dbReference>
<dbReference type="InterPro" id="IPR011993">
    <property type="entry name" value="PH-like_dom_sf"/>
</dbReference>
<dbReference type="Pfam" id="PF09379">
    <property type="entry name" value="FERM_N"/>
    <property type="match status" value="1"/>
</dbReference>
<dbReference type="InterPro" id="IPR001849">
    <property type="entry name" value="PH_domain"/>
</dbReference>
<dbReference type="SUPFAM" id="SSF47031">
    <property type="entry name" value="Second domain of FERM"/>
    <property type="match status" value="1"/>
</dbReference>
<dbReference type="FunFam" id="2.30.29.30:FF:000002">
    <property type="entry name" value="Band 4.1-like protein 5 isoform 1"/>
    <property type="match status" value="1"/>
</dbReference>
<dbReference type="SMART" id="SM00233">
    <property type="entry name" value="PH"/>
    <property type="match status" value="2"/>
</dbReference>
<dbReference type="PROSITE" id="PS50003">
    <property type="entry name" value="PH_DOMAIN"/>
    <property type="match status" value="2"/>
</dbReference>
<dbReference type="SUPFAM" id="SSF54236">
    <property type="entry name" value="Ubiquitin-like"/>
    <property type="match status" value="1"/>
</dbReference>
<dbReference type="InterPro" id="IPR014352">
    <property type="entry name" value="FERM/acyl-CoA-bd_prot_sf"/>
</dbReference>
<dbReference type="CDD" id="cd13193">
    <property type="entry name" value="FERM_C_FARP1-like"/>
    <property type="match status" value="1"/>
</dbReference>
<feature type="region of interest" description="Disordered" evidence="1">
    <location>
        <begin position="356"/>
        <end position="378"/>
    </location>
</feature>
<dbReference type="InterPro" id="IPR051835">
    <property type="entry name" value="RAC1-GEF"/>
</dbReference>
<dbReference type="InterPro" id="IPR019749">
    <property type="entry name" value="Band_41_domain"/>
</dbReference>
<gene>
    <name evidence="4" type="ORF">MS3_06379</name>
</gene>
<sequence length="1937" mass="221107">MQDHEKSKENTQNSLVDVHVIFLDGGTEKFCLSERCLGLDLFTLVIKKIGTFQNEYFGLLYSDFEGNSCWVDNNKPLTKVLRNSSTRPLELLFGVKFFTPYPNLIEDDLTRYLYALQIRNDFFQGLLHSNRNTSLLLAAFIAQSQLGDFQESECRSYAYLKKHHLFRTAPDSYLMRLMELHQTLIGISKSEADYRLLDAARKVELYGIRLHAAKNTEDKPVNLGVNHFGIMIFENFSRMNTFNWSMIRKLSFKRRKLLIKLHMEAYSYGNDIIEFSFPTRNSCKNFWKKCIEQHTFFRSISPYGNRMCGTINHRNSVVFPHSFTNIFTLPFGKLHRSASCEANGLLNSKASTHKQNNEISSDMCNTKSSQDSHLSTPVKRVSHLNRSGSNSHFSSEYNSSSLKFNPYFDDRTASMRRKSHALTKLLSQQTPITGGGEHVELFRLSFTSLIPYSSLSFDSNNIPGASSTLPERSSFKWNCNRAVSTSSIDRQLSSCRRKLSTHSYVPRHFSGTISRQSSASEDVNALDWSDCKFYNQRSTLTNYNSKNSVNIFKPSENVSVCSSSCSLTSESYPRPVSADDEPLDHTQFLLTSKSDLSNLYVCELDWSADEKDTSPISVISTKQSKQTLTSQIRSPFMSSINQFNETTEIKKHHIYQKEYDLNIGMGNYPTSIDNMEQYAYRIDNQQTIIPACKNNIQEEQGSNDYHENIDRIIHNTKFLEVNESNDDICDLVSHNNSESVTFVQLSPSHIPVDLFKVFSENECNDDNEVHVVKQEEINEYIDEIDTGKKIENEYDQKEILSISGVVSVLESFDISHHHNHSIHTTNNSVVSTEPEEISLDNRTNCVITTSIISDDIVQSELIDDMESDIPSDQLYDNAADEAPESLADAISLGAISLITGLSEVDGDDNDDDKNYADDGNLYNSNKEISSNKHLSYLDSDHYRKGKHSKSLTHLSKSININNNAKSDELSVNEQSVYDLFRVKSQQLSSKQQHTIPSSLFLSHFSMDNDSSIPSALLSCKISTPEFDDTLPITKQRTLEDVFLPLTIFIEMMRNSSNIKNYAELSFSLQLLKITSGCLDIFKEVLLTESMYNRDLEFLMTASLDTANAFSAKSLTHWLQTRLLPILKPIIDRQTSFLHQLKITISRLKRLITKVKLLGKNILPLKSHDDNVESVSECLTVDCESPLYDMNYTSKGYFNSSESSMSHIVLKCSKNEQLSSSEISSCNVSPYFKHKHKKYGLHLTLKQLHSLSCFTDLLMNLLDQVQSYEIWIRNSADLLTELWFLAFVDILSSYSNINEESGNYHLNNNNFANIDNDNTENIQSLIHKYLHSNNNNQCKDKNLETSSAITRKVLYNLESRLSSIGSLWHYLLLPGRRFRSYCNLLQSLVNQMSTHSSSVFCKAIFGHYILSNRSLSNTLDRCERVALTLQLSIIIFPMENFLFTPNKCINENLEKDHYSSCPNTTHHNNNNSEQVHHNDTSGSDKSADLMSISSFLQSSIITHPIIHFGWLNKYSRRGFQPRLVFLFTDRLIYTSRIRGVTGLYLKLHAIITLSNVILEKNISHENQTNSNQVSDSMYLKFGLVVTYTSRSPVRKLSGISNSCPVNQDDAISNCSQVSKMKSQCYYRLRKHRKRFIFGVQNELDYEAWINNISKLSGNNTTNADTSLTHRSDNAFSNHAPQSSKYTGVTRLRDSSISKLIFTEITQRCLANDSTYKCQSESVDIQHNSQTPTSLIPTFQNCFAEHCWRQHASISSVKLLNTIDNEMSGYLFRLSKRGTSSKQKLWTILSDMCLKFYNTYNHHKLLARLWLSTNRCTVELISTNSLLYGECSTRLVDVEHDQQRQHYRVLPNHIIKISVNTKDYYFQAENVYLLKRWFNSISNILTCSSIRRNSIQSIMADNNLVLFNDALSTSSTLLSTSNAKLIFTCKSNCSDHNSK</sequence>